<dbReference type="GO" id="GO:0005737">
    <property type="term" value="C:cytoplasm"/>
    <property type="evidence" value="ECO:0007669"/>
    <property type="project" value="UniProtKB-SubCell"/>
</dbReference>
<feature type="domain" description="GHMP kinase C-terminal" evidence="14">
    <location>
        <begin position="219"/>
        <end position="281"/>
    </location>
</feature>
<dbReference type="InterPro" id="IPR006203">
    <property type="entry name" value="GHMP_knse_ATP-bd_CS"/>
</dbReference>
<dbReference type="Pfam" id="PF08544">
    <property type="entry name" value="GHMP_kinases_C"/>
    <property type="match status" value="1"/>
</dbReference>
<dbReference type="FunCoup" id="A0A2S8SV26">
    <property type="interactions" value="307"/>
</dbReference>
<evidence type="ECO:0000256" key="5">
    <source>
        <dbReference type="ARBA" id="ARBA00022605"/>
    </source>
</evidence>
<dbReference type="InterPro" id="IPR000870">
    <property type="entry name" value="Homoserine_kinase"/>
</dbReference>
<protein>
    <recommendedName>
        <fullName evidence="4 12">Homoserine kinase</fullName>
        <shortName evidence="12">HK</shortName>
        <shortName evidence="12">HSK</shortName>
        <ecNumber evidence="3 12">2.7.1.39</ecNumber>
    </recommendedName>
</protein>
<dbReference type="InterPro" id="IPR006204">
    <property type="entry name" value="GHMP_kinase_N_dom"/>
</dbReference>
<dbReference type="EMBL" id="NIGF01000004">
    <property type="protein sequence ID" value="PQV64642.1"/>
    <property type="molecule type" value="Genomic_DNA"/>
</dbReference>
<comment type="pathway">
    <text evidence="1 12">Amino-acid biosynthesis; L-threonine biosynthesis; L-threonine from L-aspartate: step 4/5.</text>
</comment>
<evidence type="ECO:0000256" key="3">
    <source>
        <dbReference type="ARBA" id="ARBA00012078"/>
    </source>
</evidence>
<dbReference type="UniPathway" id="UPA00050">
    <property type="reaction ID" value="UER00064"/>
</dbReference>
<evidence type="ECO:0000256" key="9">
    <source>
        <dbReference type="ARBA" id="ARBA00022777"/>
    </source>
</evidence>
<dbReference type="PIRSF" id="PIRSF000676">
    <property type="entry name" value="Homoser_kin"/>
    <property type="match status" value="1"/>
</dbReference>
<evidence type="ECO:0000256" key="12">
    <source>
        <dbReference type="HAMAP-Rule" id="MF_00384"/>
    </source>
</evidence>
<dbReference type="PROSITE" id="PS00627">
    <property type="entry name" value="GHMP_KINASES_ATP"/>
    <property type="match status" value="1"/>
</dbReference>
<evidence type="ECO:0000256" key="2">
    <source>
        <dbReference type="ARBA" id="ARBA00007370"/>
    </source>
</evidence>
<comment type="similarity">
    <text evidence="2 12">Belongs to the GHMP kinase family. Homoserine kinase subfamily.</text>
</comment>
<reference evidence="15 16" key="1">
    <citation type="journal article" date="2018" name="Syst. Appl. Microbiol.">
        <title>Abditibacterium utsteinense sp. nov., the first cultivated member of candidate phylum FBP, isolated from ice-free Antarctic soil samples.</title>
        <authorList>
            <person name="Tahon G."/>
            <person name="Tytgat B."/>
            <person name="Lebbe L."/>
            <person name="Carlier A."/>
            <person name="Willems A."/>
        </authorList>
    </citation>
    <scope>NUCLEOTIDE SEQUENCE [LARGE SCALE GENOMIC DNA]</scope>
    <source>
        <strain evidence="15 16">LMG 29911</strain>
    </source>
</reference>
<evidence type="ECO:0000256" key="8">
    <source>
        <dbReference type="ARBA" id="ARBA00022741"/>
    </source>
</evidence>
<evidence type="ECO:0000256" key="1">
    <source>
        <dbReference type="ARBA" id="ARBA00005015"/>
    </source>
</evidence>
<feature type="domain" description="GHMP kinase N-terminal" evidence="13">
    <location>
        <begin position="74"/>
        <end position="156"/>
    </location>
</feature>
<dbReference type="PANTHER" id="PTHR20861">
    <property type="entry name" value="HOMOSERINE/4-DIPHOSPHOCYTIDYL-2-C-METHYL-D-ERYTHRITOL KINASE"/>
    <property type="match status" value="1"/>
</dbReference>
<dbReference type="AlphaFoldDB" id="A0A2S8SV26"/>
<evidence type="ECO:0000256" key="7">
    <source>
        <dbReference type="ARBA" id="ARBA00022697"/>
    </source>
</evidence>
<accession>A0A2S8SV26</accession>
<dbReference type="InterPro" id="IPR013750">
    <property type="entry name" value="GHMP_kinase_C_dom"/>
</dbReference>
<dbReference type="EC" id="2.7.1.39" evidence="3 12"/>
<sequence>MHSHLISNAVSSSDAVTVRVPATSANCGPGFDCLGLALSLHNEITLKIGDSDALQVAGEGVFELQNNSQTIAHHAAHRVFKALSISISGVQLSLKNQIPLSRGLGSSSAAIVGGLVAANAWAQKNRGLELSKENLLDLATEIEGHPDNVAPALLGGFVVSARNENGAVASIQLPIQKFPRFAVWIPETELATKVARGVLPESYSRADAVFNLSRSALLVAALATNDFEALREALRDKIHQDFRAPLVPAFEEISRAALENGAFGVTLSGAGPSILAWLPEGTGAIDAMKNAAFEAKVKGRVVELEVDELGCTT</sequence>
<keyword evidence="6 12" id="KW-0808">Transferase</keyword>
<evidence type="ECO:0000259" key="14">
    <source>
        <dbReference type="Pfam" id="PF08544"/>
    </source>
</evidence>
<dbReference type="InParanoid" id="A0A2S8SV26"/>
<dbReference type="InterPro" id="IPR020568">
    <property type="entry name" value="Ribosomal_Su5_D2-typ_SF"/>
</dbReference>
<organism evidence="15 16">
    <name type="scientific">Abditibacterium utsteinense</name>
    <dbReference type="NCBI Taxonomy" id="1960156"/>
    <lineage>
        <taxon>Bacteria</taxon>
        <taxon>Pseudomonadati</taxon>
        <taxon>Abditibacteriota</taxon>
        <taxon>Abditibacteriia</taxon>
        <taxon>Abditibacteriales</taxon>
        <taxon>Abditibacteriaceae</taxon>
        <taxon>Abditibacterium</taxon>
    </lineage>
</organism>
<dbReference type="HAMAP" id="MF_00384">
    <property type="entry name" value="Homoser_kinase"/>
    <property type="match status" value="1"/>
</dbReference>
<evidence type="ECO:0000256" key="10">
    <source>
        <dbReference type="ARBA" id="ARBA00022840"/>
    </source>
</evidence>
<keyword evidence="16" id="KW-1185">Reference proteome</keyword>
<keyword evidence="12" id="KW-0963">Cytoplasm</keyword>
<dbReference type="SUPFAM" id="SSF54211">
    <property type="entry name" value="Ribosomal protein S5 domain 2-like"/>
    <property type="match status" value="1"/>
</dbReference>
<dbReference type="InterPro" id="IPR014721">
    <property type="entry name" value="Ribsml_uS5_D2-typ_fold_subgr"/>
</dbReference>
<name>A0A2S8SV26_9BACT</name>
<feature type="binding site" evidence="12">
    <location>
        <begin position="99"/>
        <end position="109"/>
    </location>
    <ligand>
        <name>ATP</name>
        <dbReference type="ChEBI" id="CHEBI:30616"/>
    </ligand>
</feature>
<dbReference type="PRINTS" id="PR00958">
    <property type="entry name" value="HOMSERKINASE"/>
</dbReference>
<dbReference type="GO" id="GO:0004413">
    <property type="term" value="F:homoserine kinase activity"/>
    <property type="evidence" value="ECO:0007669"/>
    <property type="project" value="UniProtKB-UniRule"/>
</dbReference>
<evidence type="ECO:0000259" key="13">
    <source>
        <dbReference type="Pfam" id="PF00288"/>
    </source>
</evidence>
<dbReference type="GO" id="GO:0005524">
    <property type="term" value="F:ATP binding"/>
    <property type="evidence" value="ECO:0007669"/>
    <property type="project" value="UniProtKB-UniRule"/>
</dbReference>
<evidence type="ECO:0000256" key="4">
    <source>
        <dbReference type="ARBA" id="ARBA00017858"/>
    </source>
</evidence>
<comment type="function">
    <text evidence="12">Catalyzes the ATP-dependent phosphorylation of L-homoserine to L-homoserine phosphate.</text>
</comment>
<dbReference type="Proteomes" id="UP000237684">
    <property type="component" value="Unassembled WGS sequence"/>
</dbReference>
<evidence type="ECO:0000313" key="15">
    <source>
        <dbReference type="EMBL" id="PQV64642.1"/>
    </source>
</evidence>
<keyword evidence="5 12" id="KW-0028">Amino-acid biosynthesis</keyword>
<dbReference type="NCBIfam" id="TIGR00191">
    <property type="entry name" value="thrB"/>
    <property type="match status" value="1"/>
</dbReference>
<comment type="catalytic activity">
    <reaction evidence="11 12">
        <text>L-homoserine + ATP = O-phospho-L-homoserine + ADP + H(+)</text>
        <dbReference type="Rhea" id="RHEA:13985"/>
        <dbReference type="ChEBI" id="CHEBI:15378"/>
        <dbReference type="ChEBI" id="CHEBI:30616"/>
        <dbReference type="ChEBI" id="CHEBI:57476"/>
        <dbReference type="ChEBI" id="CHEBI:57590"/>
        <dbReference type="ChEBI" id="CHEBI:456216"/>
        <dbReference type="EC" id="2.7.1.39"/>
    </reaction>
</comment>
<dbReference type="RefSeq" id="WP_157947553.1">
    <property type="nucleotide sequence ID" value="NZ_NIGF01000004.1"/>
</dbReference>
<dbReference type="Pfam" id="PF00288">
    <property type="entry name" value="GHMP_kinases_N"/>
    <property type="match status" value="1"/>
</dbReference>
<evidence type="ECO:0000256" key="6">
    <source>
        <dbReference type="ARBA" id="ARBA00022679"/>
    </source>
</evidence>
<dbReference type="SUPFAM" id="SSF55060">
    <property type="entry name" value="GHMP Kinase, C-terminal domain"/>
    <property type="match status" value="1"/>
</dbReference>
<dbReference type="NCBIfam" id="NF002288">
    <property type="entry name" value="PRK01212.1-4"/>
    <property type="match status" value="1"/>
</dbReference>
<comment type="caution">
    <text evidence="15">The sequence shown here is derived from an EMBL/GenBank/DDBJ whole genome shotgun (WGS) entry which is preliminary data.</text>
</comment>
<keyword evidence="10 12" id="KW-0067">ATP-binding</keyword>
<evidence type="ECO:0000313" key="16">
    <source>
        <dbReference type="Proteomes" id="UP000237684"/>
    </source>
</evidence>
<dbReference type="PANTHER" id="PTHR20861:SF1">
    <property type="entry name" value="HOMOSERINE KINASE"/>
    <property type="match status" value="1"/>
</dbReference>
<comment type="subcellular location">
    <subcellularLocation>
        <location evidence="12">Cytoplasm</location>
    </subcellularLocation>
</comment>
<dbReference type="Gene3D" id="3.30.230.10">
    <property type="match status" value="1"/>
</dbReference>
<dbReference type="Gene3D" id="3.30.70.890">
    <property type="entry name" value="GHMP kinase, C-terminal domain"/>
    <property type="match status" value="1"/>
</dbReference>
<gene>
    <name evidence="12" type="primary">thrB</name>
    <name evidence="15" type="ORF">B1R32_104136</name>
</gene>
<keyword evidence="7 12" id="KW-0791">Threonine biosynthesis</keyword>
<dbReference type="OrthoDB" id="9769912at2"/>
<proteinExistence type="inferred from homology"/>
<dbReference type="GO" id="GO:0009088">
    <property type="term" value="P:threonine biosynthetic process"/>
    <property type="evidence" value="ECO:0007669"/>
    <property type="project" value="UniProtKB-UniRule"/>
</dbReference>
<keyword evidence="9 12" id="KW-0418">Kinase</keyword>
<evidence type="ECO:0000256" key="11">
    <source>
        <dbReference type="ARBA" id="ARBA00049375"/>
    </source>
</evidence>
<dbReference type="InterPro" id="IPR036554">
    <property type="entry name" value="GHMP_kinase_C_sf"/>
</dbReference>
<keyword evidence="8 12" id="KW-0547">Nucleotide-binding</keyword>